<dbReference type="EC" id="2.1.1.-" evidence="4"/>
<dbReference type="eggNOG" id="COG4122">
    <property type="taxonomic scope" value="Bacteria"/>
</dbReference>
<evidence type="ECO:0000313" key="6">
    <source>
        <dbReference type="Proteomes" id="UP000000271"/>
    </source>
</evidence>
<dbReference type="Gene3D" id="3.40.50.150">
    <property type="entry name" value="Vaccinia Virus protein VP39"/>
    <property type="match status" value="1"/>
</dbReference>
<dbReference type="OrthoDB" id="9799672at2"/>
<comment type="subunit">
    <text evidence="4">Homodimer.</text>
</comment>
<dbReference type="STRING" id="439292.Bsel_2437"/>
<name>D6XWW3_BACIE</name>
<dbReference type="GO" id="GO:0008757">
    <property type="term" value="F:S-adenosylmethionine-dependent methyltransferase activity"/>
    <property type="evidence" value="ECO:0007669"/>
    <property type="project" value="TreeGrafter"/>
</dbReference>
<comment type="similarity">
    <text evidence="4">Belongs to the class I-like SAM-binding methyltransferase superfamily. Cation-dependent O-methyltransferase family.</text>
</comment>
<dbReference type="GO" id="GO:0030488">
    <property type="term" value="P:tRNA methylation"/>
    <property type="evidence" value="ECO:0007669"/>
    <property type="project" value="UniProtKB-UniRule"/>
</dbReference>
<sequence length="227" mass="25775">MNGQSHYLDQLIGQSDEDFQALERYAELNQVPIMERDSISVMLHYMRVLQPKNVLEIGTAIGYSGSRILKAVEAASLVTVERDEERARKAEDTFLTFGLDDRVVLYKEDALHIEDSVRRHAPFDSLFIDAAKGQYETFFNLYAPFVREGGIVFTDNVLFKGLVADKEDHPNRNTRALVRKIRAFNKKMMETPDWQTIILPVGDGLMISIKQNGGNAYDETGTARNAR</sequence>
<keyword evidence="1 4" id="KW-0489">Methyltransferase</keyword>
<keyword evidence="4" id="KW-0479">Metal-binding</keyword>
<dbReference type="InterPro" id="IPR050362">
    <property type="entry name" value="Cation-dep_OMT"/>
</dbReference>
<dbReference type="Proteomes" id="UP000000271">
    <property type="component" value="Chromosome"/>
</dbReference>
<feature type="binding site" evidence="4">
    <location>
        <position position="129"/>
    </location>
    <ligand>
        <name>Mg(2+)</name>
        <dbReference type="ChEBI" id="CHEBI:18420"/>
    </ligand>
</feature>
<gene>
    <name evidence="4" type="primary">trmR</name>
    <name evidence="5" type="ordered locus">Bsel_2437</name>
</gene>
<keyword evidence="2 4" id="KW-0808">Transferase</keyword>
<comment type="catalytic activity">
    <reaction evidence="4">
        <text>5-hydroxyuridine(34) in tRNA + S-adenosyl-L-methionine = 5-methoxyuridine(34) in tRNA + S-adenosyl-L-homocysteine + H(+)</text>
        <dbReference type="Rhea" id="RHEA:60524"/>
        <dbReference type="Rhea" id="RHEA-COMP:13381"/>
        <dbReference type="Rhea" id="RHEA-COMP:15591"/>
        <dbReference type="ChEBI" id="CHEBI:15378"/>
        <dbReference type="ChEBI" id="CHEBI:57856"/>
        <dbReference type="ChEBI" id="CHEBI:59789"/>
        <dbReference type="ChEBI" id="CHEBI:136877"/>
        <dbReference type="ChEBI" id="CHEBI:143860"/>
    </reaction>
</comment>
<feature type="binding site" evidence="4">
    <location>
        <position position="64"/>
    </location>
    <ligand>
        <name>S-adenosyl-L-methionine</name>
        <dbReference type="ChEBI" id="CHEBI:59789"/>
    </ligand>
</feature>
<comment type="function">
    <text evidence="4">Catalyzes the methylation of 5-hydroxyuridine (ho5U) to form 5-methoxyuridine (mo5U) at position 34 in tRNAs.</text>
</comment>
<keyword evidence="4" id="KW-0819">tRNA processing</keyword>
<dbReference type="HAMAP" id="MF_02217">
    <property type="entry name" value="TrmR_methyltr"/>
    <property type="match status" value="1"/>
</dbReference>
<evidence type="ECO:0000313" key="5">
    <source>
        <dbReference type="EMBL" id="ADH99939.1"/>
    </source>
</evidence>
<dbReference type="InterPro" id="IPR002935">
    <property type="entry name" value="SAM_O-MeTrfase"/>
</dbReference>
<dbReference type="Pfam" id="PF01596">
    <property type="entry name" value="Methyltransf_3"/>
    <property type="match status" value="1"/>
</dbReference>
<keyword evidence="3 4" id="KW-0949">S-adenosyl-L-methionine</keyword>
<dbReference type="PANTHER" id="PTHR10509">
    <property type="entry name" value="O-METHYLTRANSFERASE-RELATED"/>
    <property type="match status" value="1"/>
</dbReference>
<protein>
    <recommendedName>
        <fullName evidence="4">tRNA 5-hydroxyuridine methyltransferase</fullName>
        <ecNumber evidence="4">2.1.1.-</ecNumber>
    </recommendedName>
    <alternativeName>
        <fullName evidence="4">ho5U methyltransferase</fullName>
    </alternativeName>
</protein>
<evidence type="ECO:0000256" key="3">
    <source>
        <dbReference type="ARBA" id="ARBA00022691"/>
    </source>
</evidence>
<feature type="binding site" evidence="4">
    <location>
        <position position="81"/>
    </location>
    <ligand>
        <name>S-adenosyl-L-methionine</name>
        <dbReference type="ChEBI" id="CHEBI:59789"/>
    </ligand>
</feature>
<dbReference type="PANTHER" id="PTHR10509:SF14">
    <property type="entry name" value="CAFFEOYL-COA O-METHYLTRANSFERASE 3-RELATED"/>
    <property type="match status" value="1"/>
</dbReference>
<dbReference type="CDD" id="cd02440">
    <property type="entry name" value="AdoMet_MTases"/>
    <property type="match status" value="1"/>
</dbReference>
<dbReference type="InterPro" id="IPR029063">
    <property type="entry name" value="SAM-dependent_MTases_sf"/>
</dbReference>
<feature type="binding site" evidence="4">
    <location>
        <position position="156"/>
    </location>
    <ligand>
        <name>Mg(2+)</name>
        <dbReference type="ChEBI" id="CHEBI:18420"/>
    </ligand>
</feature>
<feature type="binding site" evidence="4">
    <location>
        <position position="129"/>
    </location>
    <ligand>
        <name>S-adenosyl-L-methionine</name>
        <dbReference type="ChEBI" id="CHEBI:59789"/>
    </ligand>
</feature>
<evidence type="ECO:0000256" key="2">
    <source>
        <dbReference type="ARBA" id="ARBA00022679"/>
    </source>
</evidence>
<dbReference type="EMBL" id="CP001791">
    <property type="protein sequence ID" value="ADH99939.1"/>
    <property type="molecule type" value="Genomic_DNA"/>
</dbReference>
<dbReference type="GO" id="GO:0016300">
    <property type="term" value="F:tRNA (uridine) methyltransferase activity"/>
    <property type="evidence" value="ECO:0007669"/>
    <property type="project" value="UniProtKB-UniRule"/>
</dbReference>
<keyword evidence="4" id="KW-0460">Magnesium</keyword>
<dbReference type="GO" id="GO:0008171">
    <property type="term" value="F:O-methyltransferase activity"/>
    <property type="evidence" value="ECO:0007669"/>
    <property type="project" value="InterPro"/>
</dbReference>
<evidence type="ECO:0000256" key="1">
    <source>
        <dbReference type="ARBA" id="ARBA00022603"/>
    </source>
</evidence>
<proteinExistence type="inferred from homology"/>
<feature type="binding site" evidence="4">
    <location>
        <position position="34"/>
    </location>
    <ligand>
        <name>S-adenosyl-L-methionine</name>
        <dbReference type="ChEBI" id="CHEBI:59789"/>
    </ligand>
</feature>
<accession>D6XWW3</accession>
<feature type="binding site" evidence="4">
    <location>
        <begin position="109"/>
        <end position="110"/>
    </location>
    <ligand>
        <name>S-adenosyl-L-methionine</name>
        <dbReference type="ChEBI" id="CHEBI:59789"/>
    </ligand>
</feature>
<keyword evidence="6" id="KW-1185">Reference proteome</keyword>
<dbReference type="SUPFAM" id="SSF53335">
    <property type="entry name" value="S-adenosyl-L-methionine-dependent methyltransferases"/>
    <property type="match status" value="1"/>
</dbReference>
<dbReference type="GO" id="GO:0000287">
    <property type="term" value="F:magnesium ion binding"/>
    <property type="evidence" value="ECO:0007669"/>
    <property type="project" value="UniProtKB-UniRule"/>
</dbReference>
<dbReference type="PROSITE" id="PS51682">
    <property type="entry name" value="SAM_OMT_I"/>
    <property type="match status" value="1"/>
</dbReference>
<evidence type="ECO:0000256" key="4">
    <source>
        <dbReference type="HAMAP-Rule" id="MF_02217"/>
    </source>
</evidence>
<dbReference type="RefSeq" id="WP_013173361.1">
    <property type="nucleotide sequence ID" value="NC_014219.1"/>
</dbReference>
<dbReference type="InterPro" id="IPR043675">
    <property type="entry name" value="TrmR_methyltr"/>
</dbReference>
<dbReference type="HOGENOM" id="CLU_067676_4_0_9"/>
<dbReference type="AlphaFoldDB" id="D6XWW3"/>
<organism evidence="5 6">
    <name type="scientific">Bacillus selenitireducens (strain ATCC 700615 / DSM 15326 / MLS10)</name>
    <dbReference type="NCBI Taxonomy" id="439292"/>
    <lineage>
        <taxon>Bacteria</taxon>
        <taxon>Bacillati</taxon>
        <taxon>Bacillota</taxon>
        <taxon>Bacilli</taxon>
        <taxon>Bacillales</taxon>
        <taxon>Bacillaceae</taxon>
        <taxon>Salisediminibacterium</taxon>
    </lineage>
</organism>
<dbReference type="KEGG" id="bse:Bsel_2437"/>
<reference evidence="5" key="1">
    <citation type="submission" date="2009-10" db="EMBL/GenBank/DDBJ databases">
        <title>Complete sequence of Bacillus selenitireducens MLS10.</title>
        <authorList>
            <consortium name="US DOE Joint Genome Institute"/>
            <person name="Lucas S."/>
            <person name="Copeland A."/>
            <person name="Lapidus A."/>
            <person name="Glavina del Rio T."/>
            <person name="Dalin E."/>
            <person name="Tice H."/>
            <person name="Bruce D."/>
            <person name="Goodwin L."/>
            <person name="Pitluck S."/>
            <person name="Sims D."/>
            <person name="Brettin T."/>
            <person name="Detter J.C."/>
            <person name="Han C."/>
            <person name="Larimer F."/>
            <person name="Land M."/>
            <person name="Hauser L."/>
            <person name="Kyrpides N."/>
            <person name="Ovchinnikova G."/>
            <person name="Stolz J."/>
        </authorList>
    </citation>
    <scope>NUCLEOTIDE SEQUENCE [LARGE SCALE GENOMIC DNA]</scope>
    <source>
        <strain evidence="5">MLS10</strain>
    </source>
</reference>
<feature type="binding site" evidence="4">
    <location>
        <position position="155"/>
    </location>
    <ligand>
        <name>Mg(2+)</name>
        <dbReference type="ChEBI" id="CHEBI:18420"/>
    </ligand>
</feature>